<evidence type="ECO:0000313" key="2">
    <source>
        <dbReference type="Proteomes" id="UP001239111"/>
    </source>
</evidence>
<gene>
    <name evidence="1" type="ORF">QAD02_015485</name>
</gene>
<comment type="caution">
    <text evidence="1">The sequence shown here is derived from an EMBL/GenBank/DDBJ whole genome shotgun (WGS) entry which is preliminary data.</text>
</comment>
<dbReference type="Proteomes" id="UP001239111">
    <property type="component" value="Chromosome 2"/>
</dbReference>
<accession>A0ACC2P9D5</accession>
<evidence type="ECO:0000313" key="1">
    <source>
        <dbReference type="EMBL" id="KAJ8679698.1"/>
    </source>
</evidence>
<dbReference type="EMBL" id="CM056742">
    <property type="protein sequence ID" value="KAJ8679698.1"/>
    <property type="molecule type" value="Genomic_DNA"/>
</dbReference>
<organism evidence="1 2">
    <name type="scientific">Eretmocerus hayati</name>
    <dbReference type="NCBI Taxonomy" id="131215"/>
    <lineage>
        <taxon>Eukaryota</taxon>
        <taxon>Metazoa</taxon>
        <taxon>Ecdysozoa</taxon>
        <taxon>Arthropoda</taxon>
        <taxon>Hexapoda</taxon>
        <taxon>Insecta</taxon>
        <taxon>Pterygota</taxon>
        <taxon>Neoptera</taxon>
        <taxon>Endopterygota</taxon>
        <taxon>Hymenoptera</taxon>
        <taxon>Apocrita</taxon>
        <taxon>Proctotrupomorpha</taxon>
        <taxon>Chalcidoidea</taxon>
        <taxon>Aphelinidae</taxon>
        <taxon>Aphelininae</taxon>
        <taxon>Eretmocerus</taxon>
    </lineage>
</organism>
<proteinExistence type="predicted"/>
<keyword evidence="2" id="KW-1185">Reference proteome</keyword>
<reference evidence="1" key="1">
    <citation type="submission" date="2023-04" db="EMBL/GenBank/DDBJ databases">
        <title>A chromosome-level genome assembly of the parasitoid wasp Eretmocerus hayati.</title>
        <authorList>
            <person name="Zhong Y."/>
            <person name="Liu S."/>
            <person name="Liu Y."/>
        </authorList>
    </citation>
    <scope>NUCLEOTIDE SEQUENCE</scope>
    <source>
        <strain evidence="1">ZJU_SS_LIU_2023</strain>
    </source>
</reference>
<protein>
    <submittedName>
        <fullName evidence="1">Uncharacterized protein</fullName>
    </submittedName>
</protein>
<name>A0ACC2P9D5_9HYME</name>
<sequence>MTRLIFTLTTYYFIIGATSSITSGSEEQTQVQETQSRLHLVVGSRQRGDKLLQQVHVRVESAAWFGFGVDYAKTFPGDGVSRITQLKMYDRNAEEDESLAALVLSGGPDFRYVTIAFKSLFSRFVDFDIEIYGKRVDK</sequence>